<gene>
    <name evidence="1" type="ORF">METZ01_LOCUS413150</name>
</gene>
<organism evidence="1">
    <name type="scientific">marine metagenome</name>
    <dbReference type="NCBI Taxonomy" id="408172"/>
    <lineage>
        <taxon>unclassified sequences</taxon>
        <taxon>metagenomes</taxon>
        <taxon>ecological metagenomes</taxon>
    </lineage>
</organism>
<sequence>MTMAPASVPSLATPKMLPTNTTVNGAVIKLVNP</sequence>
<proteinExistence type="predicted"/>
<reference evidence="1" key="1">
    <citation type="submission" date="2018-05" db="EMBL/GenBank/DDBJ databases">
        <authorList>
            <person name="Lanie J.A."/>
            <person name="Ng W.-L."/>
            <person name="Kazmierczak K.M."/>
            <person name="Andrzejewski T.M."/>
            <person name="Davidsen T.M."/>
            <person name="Wayne K.J."/>
            <person name="Tettelin H."/>
            <person name="Glass J.I."/>
            <person name="Rusch D."/>
            <person name="Podicherti R."/>
            <person name="Tsui H.-C.T."/>
            <person name="Winkler M.E."/>
        </authorList>
    </citation>
    <scope>NUCLEOTIDE SEQUENCE</scope>
</reference>
<accession>A0A382WN19</accession>
<evidence type="ECO:0000313" key="1">
    <source>
        <dbReference type="EMBL" id="SVD60296.1"/>
    </source>
</evidence>
<dbReference type="AlphaFoldDB" id="A0A382WN19"/>
<dbReference type="EMBL" id="UINC01161231">
    <property type="protein sequence ID" value="SVD60296.1"/>
    <property type="molecule type" value="Genomic_DNA"/>
</dbReference>
<name>A0A382WN19_9ZZZZ</name>
<protein>
    <submittedName>
        <fullName evidence="1">Uncharacterized protein</fullName>
    </submittedName>
</protein>